<accession>A0A1I1I6N0</accession>
<dbReference type="RefSeq" id="WP_229408666.1">
    <property type="nucleotide sequence ID" value="NZ_FOLD01000005.1"/>
</dbReference>
<dbReference type="Pfam" id="PF13376">
    <property type="entry name" value="OmdA"/>
    <property type="match status" value="1"/>
</dbReference>
<reference evidence="2" key="1">
    <citation type="submission" date="2016-10" db="EMBL/GenBank/DDBJ databases">
        <authorList>
            <person name="Varghese N."/>
            <person name="Submissions S."/>
        </authorList>
    </citation>
    <scope>NUCLEOTIDE SEQUENCE [LARGE SCALE GENOMIC DNA]</scope>
    <source>
        <strain evidence="2">CGMCC 1.12041</strain>
    </source>
</reference>
<sequence>MPDTMNATFFADAPAFRAWLAAHAASASELLVGFHKVGSGQPSMSWPESVDEALCFGWIDGRRNRVDEATYTIRFTPRKPSSIWSVVNIAKMDKLRAQGRMTPAGEAAFAHRSEAKSGIYAHERVDAPALSPDELALFQRDPVAWDYFGAAPPGYRKTILHWITSAKKADTRAARLAKLMAACAARMRLA</sequence>
<dbReference type="AlphaFoldDB" id="A0A1I1I6N0"/>
<organism evidence="1 2">
    <name type="scientific">Massilia yuzhufengensis</name>
    <dbReference type="NCBI Taxonomy" id="1164594"/>
    <lineage>
        <taxon>Bacteria</taxon>
        <taxon>Pseudomonadati</taxon>
        <taxon>Pseudomonadota</taxon>
        <taxon>Betaproteobacteria</taxon>
        <taxon>Burkholderiales</taxon>
        <taxon>Oxalobacteraceae</taxon>
        <taxon>Telluria group</taxon>
        <taxon>Massilia</taxon>
    </lineage>
</organism>
<gene>
    <name evidence="1" type="ORF">SAMN05216204_105107</name>
</gene>
<name>A0A1I1I6N0_9BURK</name>
<dbReference type="STRING" id="1164594.SAMN05216204_105107"/>
<evidence type="ECO:0000313" key="2">
    <source>
        <dbReference type="Proteomes" id="UP000198639"/>
    </source>
</evidence>
<dbReference type="Proteomes" id="UP000198639">
    <property type="component" value="Unassembled WGS sequence"/>
</dbReference>
<dbReference type="EMBL" id="FOLD01000005">
    <property type="protein sequence ID" value="SFC31864.1"/>
    <property type="molecule type" value="Genomic_DNA"/>
</dbReference>
<evidence type="ECO:0000313" key="1">
    <source>
        <dbReference type="EMBL" id="SFC31864.1"/>
    </source>
</evidence>
<protein>
    <submittedName>
        <fullName evidence="1">Uncharacterized conserved protein YdeI, YjbR/CyaY-like superfamily, DUF1801 family</fullName>
    </submittedName>
</protein>
<proteinExistence type="predicted"/>
<keyword evidence="2" id="KW-1185">Reference proteome</keyword>